<reference evidence="6 7" key="1">
    <citation type="journal article" date="2012" name="J. Bacteriol.">
        <title>Complete genome sequence of Alcanivorax dieselolei type strain B5.</title>
        <authorList>
            <person name="Lai Q."/>
            <person name="Li W."/>
            <person name="Shao Z."/>
        </authorList>
    </citation>
    <scope>NUCLEOTIDE SEQUENCE [LARGE SCALE GENOMIC DNA]</scope>
    <source>
        <strain evidence="7">DSM 16502 / CGMCC 1.3690 / B-5</strain>
    </source>
</reference>
<evidence type="ECO:0000256" key="2">
    <source>
        <dbReference type="ARBA" id="ARBA00008854"/>
    </source>
</evidence>
<accession>K0CD08</accession>
<dbReference type="AlphaFoldDB" id="K0CD08"/>
<evidence type="ECO:0000256" key="1">
    <source>
        <dbReference type="ARBA" id="ARBA00004167"/>
    </source>
</evidence>
<keyword evidence="3" id="KW-0812">Transmembrane</keyword>
<dbReference type="InterPro" id="IPR023353">
    <property type="entry name" value="LemA-like_dom_sf"/>
</dbReference>
<dbReference type="HOGENOM" id="CLU_056714_0_0_6"/>
<sequence length="196" mass="22489">MKHWRFVLLLSILFGLTGCGINNIPTYDEQVKAAWGQVENQYQRRADLVPNLVSTVRGYMEHEREVLVEVTEARAKVGSIQADESLINDPQKLQQFEAAQQQLGSALQRLMVVVERYPDLKANQNFLTLQSQLEGTENRIAVARRDYITAVQQYNTEIRTFPGRIWHSMLYSEMEIRPSFEATTEGAEQAPQVNFN</sequence>
<evidence type="ECO:0000313" key="6">
    <source>
        <dbReference type="EMBL" id="AFT69456.1"/>
    </source>
</evidence>
<comment type="similarity">
    <text evidence="2">Belongs to the LemA family.</text>
</comment>
<evidence type="ECO:0000256" key="5">
    <source>
        <dbReference type="ARBA" id="ARBA00023136"/>
    </source>
</evidence>
<dbReference type="RefSeq" id="WP_014993537.1">
    <property type="nucleotide sequence ID" value="NC_018691.1"/>
</dbReference>
<dbReference type="PROSITE" id="PS51257">
    <property type="entry name" value="PROKAR_LIPOPROTEIN"/>
    <property type="match status" value="1"/>
</dbReference>
<name>K0CD08_ALCDB</name>
<dbReference type="eggNOG" id="COG1704">
    <property type="taxonomic scope" value="Bacteria"/>
</dbReference>
<keyword evidence="7" id="KW-1185">Reference proteome</keyword>
<evidence type="ECO:0000256" key="4">
    <source>
        <dbReference type="ARBA" id="ARBA00022989"/>
    </source>
</evidence>
<gene>
    <name evidence="6" type="ordered locus">B5T_01173</name>
</gene>
<protein>
    <submittedName>
        <fullName evidence="6">LemA family protein</fullName>
    </submittedName>
</protein>
<dbReference type="GO" id="GO:0016020">
    <property type="term" value="C:membrane"/>
    <property type="evidence" value="ECO:0007669"/>
    <property type="project" value="UniProtKB-SubCell"/>
</dbReference>
<keyword evidence="5" id="KW-0472">Membrane</keyword>
<dbReference type="InterPro" id="IPR007156">
    <property type="entry name" value="MamQ_LemA"/>
</dbReference>
<dbReference type="Gene3D" id="1.20.1440.20">
    <property type="entry name" value="LemA-like domain"/>
    <property type="match status" value="1"/>
</dbReference>
<evidence type="ECO:0000256" key="3">
    <source>
        <dbReference type="ARBA" id="ARBA00022692"/>
    </source>
</evidence>
<dbReference type="PANTHER" id="PTHR34478">
    <property type="entry name" value="PROTEIN LEMA"/>
    <property type="match status" value="1"/>
</dbReference>
<dbReference type="SUPFAM" id="SSF140478">
    <property type="entry name" value="LemA-like"/>
    <property type="match status" value="1"/>
</dbReference>
<organism evidence="6 7">
    <name type="scientific">Alcanivorax dieselolei (strain DSM 16502 / CGMCC 1.3690 / MCCC 1A00001 / B-5)</name>
    <name type="common">Alloalcanivorax dieselolei</name>
    <dbReference type="NCBI Taxonomy" id="930169"/>
    <lineage>
        <taxon>Bacteria</taxon>
        <taxon>Pseudomonadati</taxon>
        <taxon>Pseudomonadota</taxon>
        <taxon>Gammaproteobacteria</taxon>
        <taxon>Oceanospirillales</taxon>
        <taxon>Alcanivoracaceae</taxon>
        <taxon>Alloalcanivorax</taxon>
    </lineage>
</organism>
<evidence type="ECO:0000313" key="7">
    <source>
        <dbReference type="Proteomes" id="UP000006286"/>
    </source>
</evidence>
<dbReference type="PATRIC" id="fig|930169.3.peg.1161"/>
<dbReference type="PANTHER" id="PTHR34478:SF2">
    <property type="entry name" value="MEMBRANE PROTEIN"/>
    <property type="match status" value="1"/>
</dbReference>
<dbReference type="STRING" id="930169.B5T_01173"/>
<dbReference type="Pfam" id="PF04011">
    <property type="entry name" value="LemA"/>
    <property type="match status" value="1"/>
</dbReference>
<dbReference type="EMBL" id="CP003466">
    <property type="protein sequence ID" value="AFT69456.1"/>
    <property type="molecule type" value="Genomic_DNA"/>
</dbReference>
<keyword evidence="4" id="KW-1133">Transmembrane helix</keyword>
<dbReference type="KEGG" id="adi:B5T_01173"/>
<proteinExistence type="inferred from homology"/>
<dbReference type="OrthoDB" id="9804152at2"/>
<comment type="subcellular location">
    <subcellularLocation>
        <location evidence="1">Membrane</location>
        <topology evidence="1">Single-pass membrane protein</topology>
    </subcellularLocation>
</comment>
<dbReference type="Proteomes" id="UP000006286">
    <property type="component" value="Chromosome"/>
</dbReference>